<reference evidence="1 2" key="1">
    <citation type="journal article" date="2024" name="IMA Fungus">
        <title>Apiospora arundinis, a panoply of carbohydrate-active enzymes and secondary metabolites.</title>
        <authorList>
            <person name="Sorensen T."/>
            <person name="Petersen C."/>
            <person name="Muurmann A.T."/>
            <person name="Christiansen J.V."/>
            <person name="Brundto M.L."/>
            <person name="Overgaard C.K."/>
            <person name="Boysen A.T."/>
            <person name="Wollenberg R.D."/>
            <person name="Larsen T.O."/>
            <person name="Sorensen J.L."/>
            <person name="Nielsen K.L."/>
            <person name="Sondergaard T.E."/>
        </authorList>
    </citation>
    <scope>NUCLEOTIDE SEQUENCE [LARGE SCALE GENOMIC DNA]</scope>
    <source>
        <strain evidence="1 2">AAU 773</strain>
    </source>
</reference>
<evidence type="ECO:0000313" key="1">
    <source>
        <dbReference type="EMBL" id="KAK8852001.1"/>
    </source>
</evidence>
<proteinExistence type="predicted"/>
<organism evidence="1 2">
    <name type="scientific">Apiospora arundinis</name>
    <dbReference type="NCBI Taxonomy" id="335852"/>
    <lineage>
        <taxon>Eukaryota</taxon>
        <taxon>Fungi</taxon>
        <taxon>Dikarya</taxon>
        <taxon>Ascomycota</taxon>
        <taxon>Pezizomycotina</taxon>
        <taxon>Sordariomycetes</taxon>
        <taxon>Xylariomycetidae</taxon>
        <taxon>Amphisphaeriales</taxon>
        <taxon>Apiosporaceae</taxon>
        <taxon>Apiospora</taxon>
    </lineage>
</organism>
<gene>
    <name evidence="1" type="ORF">PGQ11_014480</name>
</gene>
<evidence type="ECO:0000313" key="2">
    <source>
        <dbReference type="Proteomes" id="UP001390339"/>
    </source>
</evidence>
<dbReference type="EMBL" id="JAPCWZ010000009">
    <property type="protein sequence ID" value="KAK8852001.1"/>
    <property type="molecule type" value="Genomic_DNA"/>
</dbReference>
<name>A0ABR2HSG6_9PEZI</name>
<dbReference type="Proteomes" id="UP001390339">
    <property type="component" value="Unassembled WGS sequence"/>
</dbReference>
<accession>A0ABR2HSG6</accession>
<keyword evidence="2" id="KW-1185">Reference proteome</keyword>
<sequence>MADPAAQPPAQPSGQLEAHRLDFEEYFIGEYVGGCIEAINNALNLESTGLTPGMETMVEVGRAQMKYGDPVGRYKDRRLECVLFVKQKAENVDFKEEMRRLKENLTGRGKTFDVYGRETITDGFEIQFRVGKCLFCSSYYHISIPRPLYKIAPANSPGKT</sequence>
<comment type="caution">
    <text evidence="1">The sequence shown here is derived from an EMBL/GenBank/DDBJ whole genome shotgun (WGS) entry which is preliminary data.</text>
</comment>
<protein>
    <submittedName>
        <fullName evidence="1">Uncharacterized protein</fullName>
    </submittedName>
</protein>